<feature type="domain" description="Beta-ketoacyl-[acyl-carrier-protein] synthase III C-terminal" evidence="3">
    <location>
        <begin position="252"/>
        <end position="334"/>
    </location>
</feature>
<dbReference type="GO" id="GO:0044550">
    <property type="term" value="P:secondary metabolite biosynthetic process"/>
    <property type="evidence" value="ECO:0007669"/>
    <property type="project" value="TreeGrafter"/>
</dbReference>
<dbReference type="EMBL" id="JACYTR010000079">
    <property type="protein sequence ID" value="MBD8528057.1"/>
    <property type="molecule type" value="Genomic_DNA"/>
</dbReference>
<dbReference type="Pfam" id="PF08545">
    <property type="entry name" value="ACP_syn_III"/>
    <property type="match status" value="1"/>
</dbReference>
<dbReference type="PANTHER" id="PTHR34069:SF3">
    <property type="entry name" value="ACYL-COA:ACYL-COA ALKYLTRANSFERASE"/>
    <property type="match status" value="1"/>
</dbReference>
<dbReference type="InterPro" id="IPR013751">
    <property type="entry name" value="ACP_syn_III_N"/>
</dbReference>
<dbReference type="Gene3D" id="3.40.47.10">
    <property type="match status" value="2"/>
</dbReference>
<dbReference type="RefSeq" id="WP_192031477.1">
    <property type="nucleotide sequence ID" value="NZ_JACYTR010000079.1"/>
</dbReference>
<gene>
    <name evidence="5" type="ORF">IFO71_20100</name>
</gene>
<dbReference type="NCBIfam" id="NF006720">
    <property type="entry name" value="PRK09258.1"/>
    <property type="match status" value="1"/>
</dbReference>
<evidence type="ECO:0000259" key="3">
    <source>
        <dbReference type="Pfam" id="PF08541"/>
    </source>
</evidence>
<sequence>MLYQHVAIASVAHVDAPVRLSSAEIMSRLQPTLDRLGIRDNLLEDVAGIHERRIWDGPVQPSDAATMAAQKALAASGVQRENIGILINTSVSRDFLEPSTASIVHGNLGLADTCQNFDVGNACLAFLNGMDIASRMIERGDIDYALIVNGETSNEIAERTIQRLCGPDVTAEQFRNEFASLTLGSGGAAMVLGRAELLPNGHRFLGSVTRAATEFSHLCRGNMDRMVTDTRTLLVEGLKLAAKTFQAARAAMGWVASELDEFVIHQISRVHTAAIVDLLGIDPKKVLNVFPEHGNIGPASVPIALSKLAESGRLRKGQRVALMGIGSGLNCSMAEVVW</sequence>
<dbReference type="CDD" id="cd00830">
    <property type="entry name" value="KAS_III"/>
    <property type="match status" value="1"/>
</dbReference>
<proteinExistence type="predicted"/>
<protein>
    <submittedName>
        <fullName evidence="5">3-oxoacyl-ACP synthase III</fullName>
    </submittedName>
</protein>
<evidence type="ECO:0000259" key="4">
    <source>
        <dbReference type="Pfam" id="PF08545"/>
    </source>
</evidence>
<dbReference type="GO" id="GO:0004315">
    <property type="term" value="F:3-oxoacyl-[acyl-carrier-protein] synthase activity"/>
    <property type="evidence" value="ECO:0007669"/>
    <property type="project" value="InterPro"/>
</dbReference>
<dbReference type="SUPFAM" id="SSF53901">
    <property type="entry name" value="Thiolase-like"/>
    <property type="match status" value="1"/>
</dbReference>
<dbReference type="AlphaFoldDB" id="A0AAW3ZSK7"/>
<keyword evidence="1" id="KW-0808">Transferase</keyword>
<keyword evidence="6" id="KW-1185">Reference proteome</keyword>
<keyword evidence="2" id="KW-0012">Acyltransferase</keyword>
<dbReference type="PANTHER" id="PTHR34069">
    <property type="entry name" value="3-OXOACYL-[ACYL-CARRIER-PROTEIN] SYNTHASE 3"/>
    <property type="match status" value="1"/>
</dbReference>
<evidence type="ECO:0000256" key="1">
    <source>
        <dbReference type="ARBA" id="ARBA00022679"/>
    </source>
</evidence>
<dbReference type="Proteomes" id="UP000613768">
    <property type="component" value="Unassembled WGS sequence"/>
</dbReference>
<dbReference type="InterPro" id="IPR013747">
    <property type="entry name" value="ACP_syn_III_C"/>
</dbReference>
<evidence type="ECO:0000313" key="5">
    <source>
        <dbReference type="EMBL" id="MBD8528057.1"/>
    </source>
</evidence>
<reference evidence="5 6" key="1">
    <citation type="submission" date="2020-09" db="EMBL/GenBank/DDBJ databases">
        <title>Pseudoxanthomonas sp. CAU 1598 isolated from sand of Yaerae Beach.</title>
        <authorList>
            <person name="Kim W."/>
        </authorList>
    </citation>
    <scope>NUCLEOTIDE SEQUENCE [LARGE SCALE GENOMIC DNA]</scope>
    <source>
        <strain evidence="5 6">CAU 1598</strain>
    </source>
</reference>
<dbReference type="InterPro" id="IPR016039">
    <property type="entry name" value="Thiolase-like"/>
</dbReference>
<dbReference type="GO" id="GO:0006633">
    <property type="term" value="P:fatty acid biosynthetic process"/>
    <property type="evidence" value="ECO:0007669"/>
    <property type="project" value="InterPro"/>
</dbReference>
<organism evidence="5 6">
    <name type="scientific">Pseudomarimonas arenosa</name>
    <dbReference type="NCBI Taxonomy" id="2774145"/>
    <lineage>
        <taxon>Bacteria</taxon>
        <taxon>Pseudomonadati</taxon>
        <taxon>Pseudomonadota</taxon>
        <taxon>Gammaproteobacteria</taxon>
        <taxon>Lysobacterales</taxon>
        <taxon>Lysobacteraceae</taxon>
        <taxon>Pseudomarimonas</taxon>
    </lineage>
</organism>
<evidence type="ECO:0000256" key="2">
    <source>
        <dbReference type="ARBA" id="ARBA00023315"/>
    </source>
</evidence>
<evidence type="ECO:0000313" key="6">
    <source>
        <dbReference type="Proteomes" id="UP000613768"/>
    </source>
</evidence>
<comment type="caution">
    <text evidence="5">The sequence shown here is derived from an EMBL/GenBank/DDBJ whole genome shotgun (WGS) entry which is preliminary data.</text>
</comment>
<accession>A0AAW3ZSK7</accession>
<dbReference type="Pfam" id="PF08541">
    <property type="entry name" value="ACP_syn_III_C"/>
    <property type="match status" value="1"/>
</dbReference>
<feature type="domain" description="Beta-ketoacyl-[acyl-carrier-protein] synthase III N-terminal" evidence="4">
    <location>
        <begin position="117"/>
        <end position="209"/>
    </location>
</feature>
<name>A0AAW3ZSK7_9GAMM</name>